<protein>
    <submittedName>
        <fullName evidence="1">Uncharacterized protein</fullName>
    </submittedName>
</protein>
<organism evidence="1 2">
    <name type="scientific">Leptolyngbya boryana NIES-2135</name>
    <dbReference type="NCBI Taxonomy" id="1973484"/>
    <lineage>
        <taxon>Bacteria</taxon>
        <taxon>Bacillati</taxon>
        <taxon>Cyanobacteriota</taxon>
        <taxon>Cyanophyceae</taxon>
        <taxon>Leptolyngbyales</taxon>
        <taxon>Leptolyngbyaceae</taxon>
        <taxon>Leptolyngbya group</taxon>
        <taxon>Leptolyngbya</taxon>
    </lineage>
</organism>
<evidence type="ECO:0000313" key="1">
    <source>
        <dbReference type="EMBL" id="BAY55279.1"/>
    </source>
</evidence>
<reference evidence="1 2" key="1">
    <citation type="submission" date="2017-06" db="EMBL/GenBank/DDBJ databases">
        <title>Genome sequencing of cyanobaciteial culture collection at National Institute for Environmental Studies (NIES).</title>
        <authorList>
            <person name="Hirose Y."/>
            <person name="Shimura Y."/>
            <person name="Fujisawa T."/>
            <person name="Nakamura Y."/>
            <person name="Kawachi M."/>
        </authorList>
    </citation>
    <scope>NUCLEOTIDE SEQUENCE [LARGE SCALE GENOMIC DNA]</scope>
    <source>
        <strain evidence="1 2">NIES-2135</strain>
    </source>
</reference>
<evidence type="ECO:0000313" key="2">
    <source>
        <dbReference type="Proteomes" id="UP000217895"/>
    </source>
</evidence>
<accession>A0A1Z4JEU4</accession>
<name>A0A1Z4JEU4_LEPBY</name>
<sequence>MSSALERPKQAVQYATQQFVRETIARELDRVLKDLVTQARLDVAISGVGTRILREFPRLIAKSVAEELEAIGFPLDVSEAIKTRIVDRVRSDLAPSIEANRTEYRSLKAKL</sequence>
<keyword evidence="2" id="KW-1185">Reference proteome</keyword>
<dbReference type="EMBL" id="AP018203">
    <property type="protein sequence ID" value="BAY55279.1"/>
    <property type="molecule type" value="Genomic_DNA"/>
</dbReference>
<dbReference type="Proteomes" id="UP000217895">
    <property type="component" value="Chromosome"/>
</dbReference>
<gene>
    <name evidence="1" type="ORF">NIES2135_21020</name>
</gene>
<proteinExistence type="predicted"/>
<dbReference type="AlphaFoldDB" id="A0A1Z4JEU4"/>